<reference evidence="2" key="2">
    <citation type="submission" date="2022-06" db="UniProtKB">
        <authorList>
            <consortium name="EnsemblMetazoa"/>
        </authorList>
    </citation>
    <scope>IDENTIFICATION</scope>
    <source>
        <strain evidence="2">PS312</strain>
    </source>
</reference>
<reference evidence="3" key="1">
    <citation type="journal article" date="2008" name="Nat. Genet.">
        <title>The Pristionchus pacificus genome provides a unique perspective on nematode lifestyle and parasitism.</title>
        <authorList>
            <person name="Dieterich C."/>
            <person name="Clifton S.W."/>
            <person name="Schuster L.N."/>
            <person name="Chinwalla A."/>
            <person name="Delehaunty K."/>
            <person name="Dinkelacker I."/>
            <person name="Fulton L."/>
            <person name="Fulton R."/>
            <person name="Godfrey J."/>
            <person name="Minx P."/>
            <person name="Mitreva M."/>
            <person name="Roeseler W."/>
            <person name="Tian H."/>
            <person name="Witte H."/>
            <person name="Yang S.P."/>
            <person name="Wilson R.K."/>
            <person name="Sommer R.J."/>
        </authorList>
    </citation>
    <scope>NUCLEOTIDE SEQUENCE [LARGE SCALE GENOMIC DNA]</scope>
    <source>
        <strain evidence="3">PS312</strain>
    </source>
</reference>
<name>A0A2A6BHB4_PRIPA</name>
<sequence>MGENSDQTNADKQGRKRPHPTKVIAVVTLSDDSDDEGLATKALTVPVITVSCSSMNIDWFEFDQISDSEDDEPVANALKTGLPAAAKKDDGRKNLIPSMPTRCLDLTCKTFPIPDSPPCMVQHLERVHRKSLRTMGLVAICDKCGRRRGNYRHIFVHYAECKASFSFVKK</sequence>
<evidence type="ECO:0000313" key="3">
    <source>
        <dbReference type="Proteomes" id="UP000005239"/>
    </source>
</evidence>
<accession>A0A2A6BHB4</accession>
<feature type="compositionally biased region" description="Polar residues" evidence="1">
    <location>
        <begin position="1"/>
        <end position="11"/>
    </location>
</feature>
<protein>
    <submittedName>
        <fullName evidence="2">Uncharacterized protein</fullName>
    </submittedName>
</protein>
<accession>A0A8R1UA57</accession>
<feature type="region of interest" description="Disordered" evidence="1">
    <location>
        <begin position="1"/>
        <end position="21"/>
    </location>
</feature>
<organism evidence="2 3">
    <name type="scientific">Pristionchus pacificus</name>
    <name type="common">Parasitic nematode worm</name>
    <dbReference type="NCBI Taxonomy" id="54126"/>
    <lineage>
        <taxon>Eukaryota</taxon>
        <taxon>Metazoa</taxon>
        <taxon>Ecdysozoa</taxon>
        <taxon>Nematoda</taxon>
        <taxon>Chromadorea</taxon>
        <taxon>Rhabditida</taxon>
        <taxon>Rhabditina</taxon>
        <taxon>Diplogasteromorpha</taxon>
        <taxon>Diplogasteroidea</taxon>
        <taxon>Neodiplogasteridae</taxon>
        <taxon>Pristionchus</taxon>
    </lineage>
</organism>
<keyword evidence="3" id="KW-1185">Reference proteome</keyword>
<evidence type="ECO:0000256" key="1">
    <source>
        <dbReference type="SAM" id="MobiDB-lite"/>
    </source>
</evidence>
<proteinExistence type="predicted"/>
<dbReference type="EnsemblMetazoa" id="PPA11527.1">
    <property type="protein sequence ID" value="PPA11527.1"/>
    <property type="gene ID" value="WBGene00101081"/>
</dbReference>
<dbReference type="AlphaFoldDB" id="A0A2A6BHB4"/>
<evidence type="ECO:0000313" key="2">
    <source>
        <dbReference type="EnsemblMetazoa" id="PPA11527.1"/>
    </source>
</evidence>
<dbReference type="Proteomes" id="UP000005239">
    <property type="component" value="Unassembled WGS sequence"/>
</dbReference>
<gene>
    <name evidence="2" type="primary">WBGene00101081</name>
</gene>